<dbReference type="Proteomes" id="UP000809337">
    <property type="component" value="Unassembled WGS sequence"/>
</dbReference>
<reference evidence="1" key="1">
    <citation type="submission" date="2021-01" db="EMBL/GenBank/DDBJ databases">
        <title>Diatom-associated Roseobacters Show Island Model of Population Structure.</title>
        <authorList>
            <person name="Qu L."/>
            <person name="Feng X."/>
            <person name="Chen Y."/>
            <person name="Li L."/>
            <person name="Wang X."/>
            <person name="Hu Z."/>
            <person name="Wang H."/>
            <person name="Luo H."/>
        </authorList>
    </citation>
    <scope>NUCLEOTIDE SEQUENCE</scope>
    <source>
        <strain evidence="1">SM26-45</strain>
    </source>
</reference>
<name>A0A9Q2NFS6_9RHOB</name>
<sequence length="70" mass="7798">MTMIGVVLWCNVADRQAVILCEDHGHFAFFHDNQGGLDCLFEFDVGDLVSFKLYPHATLRLACNVVLCAP</sequence>
<comment type="caution">
    <text evidence="1">The sequence shown here is derived from an EMBL/GenBank/DDBJ whole genome shotgun (WGS) entry which is preliminary data.</text>
</comment>
<proteinExistence type="predicted"/>
<organism evidence="1 2">
    <name type="scientific">Pseudosulfitobacter pseudonitzschiae</name>
    <dbReference type="NCBI Taxonomy" id="1402135"/>
    <lineage>
        <taxon>Bacteria</taxon>
        <taxon>Pseudomonadati</taxon>
        <taxon>Pseudomonadota</taxon>
        <taxon>Alphaproteobacteria</taxon>
        <taxon>Rhodobacterales</taxon>
        <taxon>Roseobacteraceae</taxon>
        <taxon>Pseudosulfitobacter</taxon>
    </lineage>
</organism>
<evidence type="ECO:0000313" key="1">
    <source>
        <dbReference type="EMBL" id="MBM2353699.1"/>
    </source>
</evidence>
<dbReference type="EMBL" id="JAFBWN010000002">
    <property type="protein sequence ID" value="MBM2353699.1"/>
    <property type="molecule type" value="Genomic_DNA"/>
</dbReference>
<protein>
    <submittedName>
        <fullName evidence="1">Uncharacterized protein</fullName>
    </submittedName>
</protein>
<accession>A0A9Q2NFS6</accession>
<dbReference type="AlphaFoldDB" id="A0A9Q2NFS6"/>
<evidence type="ECO:0000313" key="2">
    <source>
        <dbReference type="Proteomes" id="UP000809337"/>
    </source>
</evidence>
<gene>
    <name evidence="1" type="ORF">JQX14_04080</name>
</gene>